<dbReference type="EMBL" id="JAUZQE010000008">
    <property type="protein sequence ID" value="MDR4125383.1"/>
    <property type="molecule type" value="Genomic_DNA"/>
</dbReference>
<dbReference type="PANTHER" id="PTHR42830:SF1">
    <property type="entry name" value="OSMOTICALLY INDUCIBLE FAMILY PROTEIN"/>
    <property type="match status" value="1"/>
</dbReference>
<dbReference type="InterPro" id="IPR052707">
    <property type="entry name" value="OsmC_Ohr_Peroxiredoxin"/>
</dbReference>
<dbReference type="RefSeq" id="WP_347286623.1">
    <property type="nucleotide sequence ID" value="NZ_JAUZQE010000008.1"/>
</dbReference>
<dbReference type="Gene3D" id="3.30.300.20">
    <property type="match status" value="1"/>
</dbReference>
<accession>A0ABU1D4N2</accession>
<dbReference type="PANTHER" id="PTHR42830">
    <property type="entry name" value="OSMOTICALLY INDUCIBLE FAMILY PROTEIN"/>
    <property type="match status" value="1"/>
</dbReference>
<comment type="caution">
    <text evidence="1">The sequence shown here is derived from an EMBL/GenBank/DDBJ whole genome shotgun (WGS) entry which is preliminary data.</text>
</comment>
<protein>
    <submittedName>
        <fullName evidence="1">OsmC family protein</fullName>
        <ecNumber evidence="1">1.11.1.29</ecNumber>
    </submittedName>
</protein>
<dbReference type="InterPro" id="IPR036102">
    <property type="entry name" value="OsmC/Ohrsf"/>
</dbReference>
<dbReference type="Proteomes" id="UP001232156">
    <property type="component" value="Unassembled WGS sequence"/>
</dbReference>
<keyword evidence="1" id="KW-0575">Peroxidase</keyword>
<dbReference type="EC" id="1.11.1.29" evidence="1"/>
<dbReference type="SUPFAM" id="SSF82784">
    <property type="entry name" value="OsmC-like"/>
    <property type="match status" value="1"/>
</dbReference>
<dbReference type="Pfam" id="PF02566">
    <property type="entry name" value="OsmC"/>
    <property type="match status" value="1"/>
</dbReference>
<name>A0ABU1D4N2_9BURK</name>
<reference evidence="1 2" key="1">
    <citation type="submission" date="2023-08" db="EMBL/GenBank/DDBJ databases">
        <title>Alcaligenaceae gen. nov., a novel taxon isolated from the sludge of Yixing Pesticide Factory.</title>
        <authorList>
            <person name="Ruan L."/>
        </authorList>
    </citation>
    <scope>NUCLEOTIDE SEQUENCE [LARGE SCALE GENOMIC DNA]</scope>
    <source>
        <strain evidence="1 2">LG-2</strain>
    </source>
</reference>
<proteinExistence type="predicted"/>
<dbReference type="InterPro" id="IPR015946">
    <property type="entry name" value="KH_dom-like_a/b"/>
</dbReference>
<sequence length="142" mass="14583">MIKKGSAVWEGSFKEGSGVISTESGALKKTPYGVAARFESEPGSNPEELIAAAHASCFSMALSLMLGNEGFTPASIETTAAVKLEKVGDGFAITASHLTVHARVPGIDPGKFSEVATLAKAGCPVSKALNLEITMDATLLAD</sequence>
<evidence type="ECO:0000313" key="2">
    <source>
        <dbReference type="Proteomes" id="UP001232156"/>
    </source>
</evidence>
<dbReference type="NCBIfam" id="TIGR03562">
    <property type="entry name" value="osmo_induc_OsmC"/>
    <property type="match status" value="1"/>
</dbReference>
<dbReference type="InterPro" id="IPR019904">
    <property type="entry name" value="Peroxiredoxin_OsmC"/>
</dbReference>
<dbReference type="InterPro" id="IPR003718">
    <property type="entry name" value="OsmC/Ohr_fam"/>
</dbReference>
<organism evidence="1 2">
    <name type="scientific">Yanghanlia caeni</name>
    <dbReference type="NCBI Taxonomy" id="3064283"/>
    <lineage>
        <taxon>Bacteria</taxon>
        <taxon>Pseudomonadati</taxon>
        <taxon>Pseudomonadota</taxon>
        <taxon>Betaproteobacteria</taxon>
        <taxon>Burkholderiales</taxon>
        <taxon>Alcaligenaceae</taxon>
        <taxon>Yanghanlia</taxon>
    </lineage>
</organism>
<keyword evidence="1" id="KW-0560">Oxidoreductase</keyword>
<gene>
    <name evidence="1" type="ORF">Q8947_05210</name>
</gene>
<keyword evidence="2" id="KW-1185">Reference proteome</keyword>
<evidence type="ECO:0000313" key="1">
    <source>
        <dbReference type="EMBL" id="MDR4125383.1"/>
    </source>
</evidence>
<dbReference type="GO" id="GO:0004601">
    <property type="term" value="F:peroxidase activity"/>
    <property type="evidence" value="ECO:0007669"/>
    <property type="project" value="UniProtKB-KW"/>
</dbReference>